<gene>
    <name evidence="3" type="ORF">HNR15_003254</name>
</gene>
<dbReference type="PANTHER" id="PTHR45266:SF3">
    <property type="entry name" value="OXALOACETATE DECARBOXYLASE ALPHA CHAIN"/>
    <property type="match status" value="1"/>
</dbReference>
<dbReference type="AlphaFoldDB" id="A0A853DNF1"/>
<sequence length="72" mass="7590">MAIQEVVSDLVANVAQVQVEVGEHVEIGHELVLLESMKMEIPVLSEVAGTVAAVRVSPGDVVQEGEILVVLS</sequence>
<dbReference type="Pfam" id="PF00364">
    <property type="entry name" value="Biotin_lipoyl"/>
    <property type="match status" value="1"/>
</dbReference>
<dbReference type="Proteomes" id="UP000571817">
    <property type="component" value="Unassembled WGS sequence"/>
</dbReference>
<accession>A0A853DNF1</accession>
<dbReference type="PROSITE" id="PS50968">
    <property type="entry name" value="BIOTINYL_LIPOYL"/>
    <property type="match status" value="1"/>
</dbReference>
<dbReference type="InterPro" id="IPR050709">
    <property type="entry name" value="Biotin_Carboxyl_Carrier/Decarb"/>
</dbReference>
<evidence type="ECO:0000313" key="4">
    <source>
        <dbReference type="Proteomes" id="UP000571817"/>
    </source>
</evidence>
<dbReference type="PANTHER" id="PTHR45266">
    <property type="entry name" value="OXALOACETATE DECARBOXYLASE ALPHA CHAIN"/>
    <property type="match status" value="1"/>
</dbReference>
<dbReference type="NCBIfam" id="NF004547">
    <property type="entry name" value="PRK05889.1"/>
    <property type="match status" value="1"/>
</dbReference>
<keyword evidence="4" id="KW-1185">Reference proteome</keyword>
<dbReference type="EMBL" id="JACCFW010000001">
    <property type="protein sequence ID" value="NYJ76291.1"/>
    <property type="molecule type" value="Genomic_DNA"/>
</dbReference>
<dbReference type="CDD" id="cd06850">
    <property type="entry name" value="biotinyl_domain"/>
    <property type="match status" value="1"/>
</dbReference>
<evidence type="ECO:0000256" key="1">
    <source>
        <dbReference type="ARBA" id="ARBA00023267"/>
    </source>
</evidence>
<organism evidence="3 4">
    <name type="scientific">Allobranchiibius huperziae</name>
    <dbReference type="NCBI Taxonomy" id="1874116"/>
    <lineage>
        <taxon>Bacteria</taxon>
        <taxon>Bacillati</taxon>
        <taxon>Actinomycetota</taxon>
        <taxon>Actinomycetes</taxon>
        <taxon>Micrococcales</taxon>
        <taxon>Dermacoccaceae</taxon>
        <taxon>Allobranchiibius</taxon>
    </lineage>
</organism>
<evidence type="ECO:0000313" key="3">
    <source>
        <dbReference type="EMBL" id="NYJ76291.1"/>
    </source>
</evidence>
<evidence type="ECO:0000259" key="2">
    <source>
        <dbReference type="PROSITE" id="PS50968"/>
    </source>
</evidence>
<reference evidence="3 4" key="1">
    <citation type="submission" date="2020-07" db="EMBL/GenBank/DDBJ databases">
        <title>Sequencing the genomes of 1000 actinobacteria strains.</title>
        <authorList>
            <person name="Klenk H.-P."/>
        </authorList>
    </citation>
    <scope>NUCLEOTIDE SEQUENCE [LARGE SCALE GENOMIC DNA]</scope>
    <source>
        <strain evidence="3 4">DSM 29531</strain>
    </source>
</reference>
<name>A0A853DNF1_9MICO</name>
<proteinExistence type="predicted"/>
<keyword evidence="1" id="KW-0092">Biotin</keyword>
<dbReference type="RefSeq" id="WP_179483365.1">
    <property type="nucleotide sequence ID" value="NZ_JACCFW010000001.1"/>
</dbReference>
<dbReference type="Gene3D" id="2.40.50.100">
    <property type="match status" value="1"/>
</dbReference>
<feature type="domain" description="Lipoyl-binding" evidence="2">
    <location>
        <begin position="1"/>
        <end position="72"/>
    </location>
</feature>
<protein>
    <submittedName>
        <fullName evidence="3">Biotin carboxyl carrier protein</fullName>
    </submittedName>
</protein>
<dbReference type="SUPFAM" id="SSF51230">
    <property type="entry name" value="Single hybrid motif"/>
    <property type="match status" value="1"/>
</dbReference>
<dbReference type="InterPro" id="IPR000089">
    <property type="entry name" value="Biotin_lipoyl"/>
</dbReference>
<dbReference type="InterPro" id="IPR011053">
    <property type="entry name" value="Single_hybrid_motif"/>
</dbReference>
<comment type="caution">
    <text evidence="3">The sequence shown here is derived from an EMBL/GenBank/DDBJ whole genome shotgun (WGS) entry which is preliminary data.</text>
</comment>